<name>A0A9D7LVW2_9RHOO</name>
<organism evidence="5 6">
    <name type="scientific">Candidatus Dechloromonas phosphorivorans</name>
    <dbReference type="NCBI Taxonomy" id="2899244"/>
    <lineage>
        <taxon>Bacteria</taxon>
        <taxon>Pseudomonadati</taxon>
        <taxon>Pseudomonadota</taxon>
        <taxon>Betaproteobacteria</taxon>
        <taxon>Rhodocyclales</taxon>
        <taxon>Azonexaceae</taxon>
        <taxon>Dechloromonas</taxon>
    </lineage>
</organism>
<dbReference type="InterPro" id="IPR001310">
    <property type="entry name" value="Histidine_triad_HIT"/>
</dbReference>
<evidence type="ECO:0000313" key="6">
    <source>
        <dbReference type="Proteomes" id="UP000808146"/>
    </source>
</evidence>
<dbReference type="Pfam" id="PF11969">
    <property type="entry name" value="DcpS_C"/>
    <property type="match status" value="1"/>
</dbReference>
<dbReference type="PRINTS" id="PR00332">
    <property type="entry name" value="HISTRIAD"/>
</dbReference>
<dbReference type="PROSITE" id="PS51084">
    <property type="entry name" value="HIT_2"/>
    <property type="match status" value="1"/>
</dbReference>
<evidence type="ECO:0000256" key="3">
    <source>
        <dbReference type="PROSITE-ProRule" id="PRU00464"/>
    </source>
</evidence>
<protein>
    <submittedName>
        <fullName evidence="5">Histidine triad nucleotide-binding protein</fullName>
    </submittedName>
</protein>
<dbReference type="Gene3D" id="3.30.428.10">
    <property type="entry name" value="HIT-like"/>
    <property type="match status" value="1"/>
</dbReference>
<dbReference type="InterPro" id="IPR036265">
    <property type="entry name" value="HIT-like_sf"/>
</dbReference>
<dbReference type="InterPro" id="IPR011146">
    <property type="entry name" value="HIT-like"/>
</dbReference>
<evidence type="ECO:0000259" key="4">
    <source>
        <dbReference type="PROSITE" id="PS51084"/>
    </source>
</evidence>
<dbReference type="InterPro" id="IPR019808">
    <property type="entry name" value="Histidine_triad_CS"/>
</dbReference>
<dbReference type="SUPFAM" id="SSF54197">
    <property type="entry name" value="HIT-like"/>
    <property type="match status" value="1"/>
</dbReference>
<feature type="short sequence motif" description="Histidine triad motif" evidence="2 3">
    <location>
        <begin position="97"/>
        <end position="101"/>
    </location>
</feature>
<comment type="caution">
    <text evidence="5">The sequence shown here is derived from an EMBL/GenBank/DDBJ whole genome shotgun (WGS) entry which is preliminary data.</text>
</comment>
<evidence type="ECO:0000313" key="5">
    <source>
        <dbReference type="EMBL" id="MBK8891192.1"/>
    </source>
</evidence>
<feature type="domain" description="HIT" evidence="4">
    <location>
        <begin position="5"/>
        <end position="114"/>
    </location>
</feature>
<dbReference type="PANTHER" id="PTHR23089">
    <property type="entry name" value="HISTIDINE TRIAD HIT PROTEIN"/>
    <property type="match status" value="1"/>
</dbReference>
<accession>A0A9D7LVW2</accession>
<dbReference type="GO" id="GO:0003824">
    <property type="term" value="F:catalytic activity"/>
    <property type="evidence" value="ECO:0007669"/>
    <property type="project" value="InterPro"/>
</dbReference>
<dbReference type="EMBL" id="JADKBR010000017">
    <property type="protein sequence ID" value="MBK8891192.1"/>
    <property type="molecule type" value="Genomic_DNA"/>
</dbReference>
<dbReference type="Proteomes" id="UP000808146">
    <property type="component" value="Unassembled WGS sequence"/>
</dbReference>
<dbReference type="AlphaFoldDB" id="A0A9D7LVW2"/>
<sequence>MSDCIFCRIVAGNIPCQKVFEDDDILAFKDLHPQRPVHVLVIPKRHITSLATVTMDDAQVLGSMLAKANEIATAQGSPDGFRVIINSGRVGNQEVPHLHMHVVGGPDPVGPMLKRV</sequence>
<feature type="active site" description="Tele-AMP-histidine intermediate" evidence="1">
    <location>
        <position position="99"/>
    </location>
</feature>
<proteinExistence type="predicted"/>
<gene>
    <name evidence="5" type="ORF">IPN75_12880</name>
</gene>
<dbReference type="PROSITE" id="PS00892">
    <property type="entry name" value="HIT_1"/>
    <property type="match status" value="1"/>
</dbReference>
<dbReference type="CDD" id="cd01276">
    <property type="entry name" value="PKCI_related"/>
    <property type="match status" value="1"/>
</dbReference>
<evidence type="ECO:0000256" key="2">
    <source>
        <dbReference type="PIRSR" id="PIRSR601310-3"/>
    </source>
</evidence>
<evidence type="ECO:0000256" key="1">
    <source>
        <dbReference type="PIRSR" id="PIRSR601310-1"/>
    </source>
</evidence>
<reference evidence="5" key="1">
    <citation type="submission" date="2020-10" db="EMBL/GenBank/DDBJ databases">
        <title>Connecting structure to function with the recovery of over 1000 high-quality activated sludge metagenome-assembled genomes encoding full-length rRNA genes using long-read sequencing.</title>
        <authorList>
            <person name="Singleton C.M."/>
            <person name="Petriglieri F."/>
            <person name="Kristensen J.M."/>
            <person name="Kirkegaard R.H."/>
            <person name="Michaelsen T.Y."/>
            <person name="Andersen M.H."/>
            <person name="Karst S.M."/>
            <person name="Dueholm M.S."/>
            <person name="Nielsen P.H."/>
            <person name="Albertsen M."/>
        </authorList>
    </citation>
    <scope>NUCLEOTIDE SEQUENCE</scope>
    <source>
        <strain evidence="5">OdNE_18-Q3-R46-58_BAT3C.305</strain>
    </source>
</reference>